<dbReference type="AlphaFoldDB" id="A0A916PBX0"/>
<evidence type="ECO:0000313" key="3">
    <source>
        <dbReference type="Proteomes" id="UP000039021"/>
    </source>
</evidence>
<reference evidence="3" key="1">
    <citation type="submission" date="2015-03" db="EMBL/GenBank/DDBJ databases">
        <authorList>
            <consortium name="Pathogen Informatics"/>
        </authorList>
    </citation>
    <scope>NUCLEOTIDE SEQUENCE [LARGE SCALE GENOMIC DNA]</scope>
    <source>
        <strain evidence="3">N09902308</strain>
    </source>
</reference>
<dbReference type="Proteomes" id="UP000039021">
    <property type="component" value="Unassembled WGS sequence"/>
</dbReference>
<protein>
    <submittedName>
        <fullName evidence="2">Uncharacterized protein</fullName>
    </submittedName>
</protein>
<dbReference type="EMBL" id="CSBK01001123">
    <property type="protein sequence ID" value="COY33413.1"/>
    <property type="molecule type" value="Genomic_DNA"/>
</dbReference>
<feature type="compositionally biased region" description="Basic and acidic residues" evidence="1">
    <location>
        <begin position="21"/>
        <end position="32"/>
    </location>
</feature>
<evidence type="ECO:0000256" key="1">
    <source>
        <dbReference type="SAM" id="MobiDB-lite"/>
    </source>
</evidence>
<comment type="caution">
    <text evidence="2">The sequence shown here is derived from an EMBL/GenBank/DDBJ whole genome shotgun (WGS) entry which is preliminary data.</text>
</comment>
<proteinExistence type="predicted"/>
<sequence>MVERAGVNRDRKGANSYGAGPEHRRTEPRPHTDGSAGSVGADQTPGQDQEILGTARKMEAHQVGAQ</sequence>
<feature type="region of interest" description="Disordered" evidence="1">
    <location>
        <begin position="1"/>
        <end position="66"/>
    </location>
</feature>
<feature type="compositionally biased region" description="Basic and acidic residues" evidence="1">
    <location>
        <begin position="1"/>
        <end position="13"/>
    </location>
</feature>
<evidence type="ECO:0000313" key="2">
    <source>
        <dbReference type="EMBL" id="COY33413.1"/>
    </source>
</evidence>
<gene>
    <name evidence="2" type="ORF">ERS007739_02444</name>
</gene>
<organism evidence="2 3">
    <name type="scientific">Mycobacterium tuberculosis</name>
    <dbReference type="NCBI Taxonomy" id="1773"/>
    <lineage>
        <taxon>Bacteria</taxon>
        <taxon>Bacillati</taxon>
        <taxon>Actinomycetota</taxon>
        <taxon>Actinomycetes</taxon>
        <taxon>Mycobacteriales</taxon>
        <taxon>Mycobacteriaceae</taxon>
        <taxon>Mycobacterium</taxon>
        <taxon>Mycobacterium tuberculosis complex</taxon>
    </lineage>
</organism>
<name>A0A916PBX0_MYCTX</name>
<accession>A0A916PBX0</accession>